<name>A0AAE0NEM6_9PEZI</name>
<reference evidence="2" key="1">
    <citation type="journal article" date="2023" name="Mol. Phylogenet. Evol.">
        <title>Genome-scale phylogeny and comparative genomics of the fungal order Sordariales.</title>
        <authorList>
            <person name="Hensen N."/>
            <person name="Bonometti L."/>
            <person name="Westerberg I."/>
            <person name="Brannstrom I.O."/>
            <person name="Guillou S."/>
            <person name="Cros-Aarteil S."/>
            <person name="Calhoun S."/>
            <person name="Haridas S."/>
            <person name="Kuo A."/>
            <person name="Mondo S."/>
            <person name="Pangilinan J."/>
            <person name="Riley R."/>
            <person name="LaButti K."/>
            <person name="Andreopoulos B."/>
            <person name="Lipzen A."/>
            <person name="Chen C."/>
            <person name="Yan M."/>
            <person name="Daum C."/>
            <person name="Ng V."/>
            <person name="Clum A."/>
            <person name="Steindorff A."/>
            <person name="Ohm R.A."/>
            <person name="Martin F."/>
            <person name="Silar P."/>
            <person name="Natvig D.O."/>
            <person name="Lalanne C."/>
            <person name="Gautier V."/>
            <person name="Ament-Velasquez S.L."/>
            <person name="Kruys A."/>
            <person name="Hutchinson M.I."/>
            <person name="Powell A.J."/>
            <person name="Barry K."/>
            <person name="Miller A.N."/>
            <person name="Grigoriev I.V."/>
            <person name="Debuchy R."/>
            <person name="Gladieux P."/>
            <person name="Hiltunen Thoren M."/>
            <person name="Johannesson H."/>
        </authorList>
    </citation>
    <scope>NUCLEOTIDE SEQUENCE</scope>
    <source>
        <strain evidence="2">CBS 958.72</strain>
    </source>
</reference>
<dbReference type="EMBL" id="JAULSN010000002">
    <property type="protein sequence ID" value="KAK3380087.1"/>
    <property type="molecule type" value="Genomic_DNA"/>
</dbReference>
<comment type="caution">
    <text evidence="2">The sequence shown here is derived from an EMBL/GenBank/DDBJ whole genome shotgun (WGS) entry which is preliminary data.</text>
</comment>
<dbReference type="Proteomes" id="UP001287356">
    <property type="component" value="Unassembled WGS sequence"/>
</dbReference>
<proteinExistence type="predicted"/>
<evidence type="ECO:0000313" key="3">
    <source>
        <dbReference type="Proteomes" id="UP001287356"/>
    </source>
</evidence>
<reference evidence="2" key="2">
    <citation type="submission" date="2023-06" db="EMBL/GenBank/DDBJ databases">
        <authorList>
            <consortium name="Lawrence Berkeley National Laboratory"/>
            <person name="Haridas S."/>
            <person name="Hensen N."/>
            <person name="Bonometti L."/>
            <person name="Westerberg I."/>
            <person name="Brannstrom I.O."/>
            <person name="Guillou S."/>
            <person name="Cros-Aarteil S."/>
            <person name="Calhoun S."/>
            <person name="Kuo A."/>
            <person name="Mondo S."/>
            <person name="Pangilinan J."/>
            <person name="Riley R."/>
            <person name="Labutti K."/>
            <person name="Andreopoulos B."/>
            <person name="Lipzen A."/>
            <person name="Chen C."/>
            <person name="Yanf M."/>
            <person name="Daum C."/>
            <person name="Ng V."/>
            <person name="Clum A."/>
            <person name="Steindorff A."/>
            <person name="Ohm R."/>
            <person name="Martin F."/>
            <person name="Silar P."/>
            <person name="Natvig D."/>
            <person name="Lalanne C."/>
            <person name="Gautier V."/>
            <person name="Ament-Velasquez S.L."/>
            <person name="Kruys A."/>
            <person name="Hutchinson M.I."/>
            <person name="Powell A.J."/>
            <person name="Barry K."/>
            <person name="Miller A.N."/>
            <person name="Grigoriev I.V."/>
            <person name="Debuchy R."/>
            <person name="Gladieux P."/>
            <person name="Thoren M.H."/>
            <person name="Johannesson H."/>
        </authorList>
    </citation>
    <scope>NUCLEOTIDE SEQUENCE</scope>
    <source>
        <strain evidence="2">CBS 958.72</strain>
    </source>
</reference>
<dbReference type="AlphaFoldDB" id="A0AAE0NEM6"/>
<keyword evidence="3" id="KW-1185">Reference proteome</keyword>
<accession>A0AAE0NEM6</accession>
<feature type="region of interest" description="Disordered" evidence="1">
    <location>
        <begin position="25"/>
        <end position="89"/>
    </location>
</feature>
<gene>
    <name evidence="2" type="ORF">B0T24DRAFT_614121</name>
</gene>
<evidence type="ECO:0000256" key="1">
    <source>
        <dbReference type="SAM" id="MobiDB-lite"/>
    </source>
</evidence>
<evidence type="ECO:0000313" key="2">
    <source>
        <dbReference type="EMBL" id="KAK3380087.1"/>
    </source>
</evidence>
<sequence length="89" mass="9587">MEGVLVVRGCLSGKVFAATLALQPRGEADGTTPRLGAFAHDNRLSPPRQLPPKEASNVAQSPPRHLFSPHSNRRDVTKVPEVGTQLVPR</sequence>
<organism evidence="2 3">
    <name type="scientific">Lasiosphaeria ovina</name>
    <dbReference type="NCBI Taxonomy" id="92902"/>
    <lineage>
        <taxon>Eukaryota</taxon>
        <taxon>Fungi</taxon>
        <taxon>Dikarya</taxon>
        <taxon>Ascomycota</taxon>
        <taxon>Pezizomycotina</taxon>
        <taxon>Sordariomycetes</taxon>
        <taxon>Sordariomycetidae</taxon>
        <taxon>Sordariales</taxon>
        <taxon>Lasiosphaeriaceae</taxon>
        <taxon>Lasiosphaeria</taxon>
    </lineage>
</organism>
<protein>
    <submittedName>
        <fullName evidence="2">Uncharacterized protein</fullName>
    </submittedName>
</protein>